<dbReference type="InterPro" id="IPR036390">
    <property type="entry name" value="WH_DNA-bd_sf"/>
</dbReference>
<accession>A0A4P6K574</accession>
<evidence type="ECO:0000256" key="3">
    <source>
        <dbReference type="ARBA" id="ARBA00023163"/>
    </source>
</evidence>
<dbReference type="EMBL" id="CP035758">
    <property type="protein sequence ID" value="QBD83000.1"/>
    <property type="molecule type" value="Genomic_DNA"/>
</dbReference>
<dbReference type="GO" id="GO:0003677">
    <property type="term" value="F:DNA binding"/>
    <property type="evidence" value="ECO:0007669"/>
    <property type="project" value="UniProtKB-KW"/>
</dbReference>
<dbReference type="GO" id="GO:0003700">
    <property type="term" value="F:DNA-binding transcription factor activity"/>
    <property type="evidence" value="ECO:0007669"/>
    <property type="project" value="InterPro"/>
</dbReference>
<feature type="domain" description="HTH gntR-type" evidence="4">
    <location>
        <begin position="14"/>
        <end position="53"/>
    </location>
</feature>
<evidence type="ECO:0000256" key="1">
    <source>
        <dbReference type="ARBA" id="ARBA00023015"/>
    </source>
</evidence>
<keyword evidence="6" id="KW-1185">Reference proteome</keyword>
<dbReference type="KEGG" id="kbs:EPA93_46380"/>
<dbReference type="InterPro" id="IPR000524">
    <property type="entry name" value="Tscrpt_reg_HTH_GntR"/>
</dbReference>
<reference evidence="5 6" key="1">
    <citation type="submission" date="2019-01" db="EMBL/GenBank/DDBJ databases">
        <title>Ktedonosporobacter rubrisoli SCAWS-G2.</title>
        <authorList>
            <person name="Huang Y."/>
            <person name="Yan B."/>
        </authorList>
    </citation>
    <scope>NUCLEOTIDE SEQUENCE [LARGE SCALE GENOMIC DNA]</scope>
    <source>
        <strain evidence="5 6">SCAWS-G2</strain>
    </source>
</reference>
<dbReference type="PANTHER" id="PTHR38445:SF9">
    <property type="entry name" value="HTH-TYPE TRANSCRIPTIONAL REPRESSOR YTRA"/>
    <property type="match status" value="1"/>
</dbReference>
<protein>
    <submittedName>
        <fullName evidence="5">GntR family transcriptional regulator</fullName>
    </submittedName>
</protein>
<sequence length="61" mass="6748">MGGADQARPWVRFPGETLPSVRELASELSIASNTIVKAYNELQRLGFIESRAGTVAERMRI</sequence>
<dbReference type="AlphaFoldDB" id="A0A4P6K574"/>
<evidence type="ECO:0000259" key="4">
    <source>
        <dbReference type="Pfam" id="PF00392"/>
    </source>
</evidence>
<evidence type="ECO:0000313" key="5">
    <source>
        <dbReference type="EMBL" id="QBD83000.1"/>
    </source>
</evidence>
<gene>
    <name evidence="5" type="ORF">EPA93_46380</name>
</gene>
<dbReference type="Pfam" id="PF00392">
    <property type="entry name" value="GntR"/>
    <property type="match status" value="1"/>
</dbReference>
<evidence type="ECO:0000313" key="6">
    <source>
        <dbReference type="Proteomes" id="UP000290365"/>
    </source>
</evidence>
<dbReference type="Gene3D" id="1.10.10.10">
    <property type="entry name" value="Winged helix-like DNA-binding domain superfamily/Winged helix DNA-binding domain"/>
    <property type="match status" value="1"/>
</dbReference>
<dbReference type="SUPFAM" id="SSF46785">
    <property type="entry name" value="Winged helix' DNA-binding domain"/>
    <property type="match status" value="1"/>
</dbReference>
<dbReference type="InterPro" id="IPR036388">
    <property type="entry name" value="WH-like_DNA-bd_sf"/>
</dbReference>
<evidence type="ECO:0000256" key="2">
    <source>
        <dbReference type="ARBA" id="ARBA00023125"/>
    </source>
</evidence>
<keyword evidence="2" id="KW-0238">DNA-binding</keyword>
<proteinExistence type="predicted"/>
<keyword evidence="1" id="KW-0805">Transcription regulation</keyword>
<name>A0A4P6K574_KTERU</name>
<keyword evidence="3" id="KW-0804">Transcription</keyword>
<organism evidence="5 6">
    <name type="scientific">Ktedonosporobacter rubrisoli</name>
    <dbReference type="NCBI Taxonomy" id="2509675"/>
    <lineage>
        <taxon>Bacteria</taxon>
        <taxon>Bacillati</taxon>
        <taxon>Chloroflexota</taxon>
        <taxon>Ktedonobacteria</taxon>
        <taxon>Ktedonobacterales</taxon>
        <taxon>Ktedonosporobacteraceae</taxon>
        <taxon>Ktedonosporobacter</taxon>
    </lineage>
</organism>
<dbReference type="PANTHER" id="PTHR38445">
    <property type="entry name" value="HTH-TYPE TRANSCRIPTIONAL REPRESSOR YTRA"/>
    <property type="match status" value="1"/>
</dbReference>
<dbReference type="OrthoDB" id="163333at2"/>
<dbReference type="Proteomes" id="UP000290365">
    <property type="component" value="Chromosome"/>
</dbReference>